<dbReference type="SMART" id="SM00504">
    <property type="entry name" value="Ubox"/>
    <property type="match status" value="1"/>
</dbReference>
<keyword evidence="8" id="KW-0833">Ubl conjugation pathway</keyword>
<dbReference type="GO" id="GO:0006511">
    <property type="term" value="P:ubiquitin-dependent protein catabolic process"/>
    <property type="evidence" value="ECO:0007669"/>
    <property type="project" value="InterPro"/>
</dbReference>
<dbReference type="PROSITE" id="PS51698">
    <property type="entry name" value="U_BOX"/>
    <property type="match status" value="1"/>
</dbReference>
<dbReference type="Pfam" id="PF04564">
    <property type="entry name" value="U-box"/>
    <property type="match status" value="1"/>
</dbReference>
<dbReference type="InterPro" id="IPR019474">
    <property type="entry name" value="Ub_conjug_fac_E4_core"/>
</dbReference>
<dbReference type="UniPathway" id="UPA00143"/>
<dbReference type="PANTHER" id="PTHR13931:SF2">
    <property type="entry name" value="UBIQUITIN CONJUGATION FACTOR E4 B"/>
    <property type="match status" value="1"/>
</dbReference>
<keyword evidence="10" id="KW-0539">Nucleus</keyword>
<comment type="catalytic activity">
    <reaction evidence="1">
        <text>S-ubiquitinyl-[E2 ubiquitin-conjugating enzyme]-L-cysteine + [acceptor protein]-L-lysine = [E2 ubiquitin-conjugating enzyme]-L-cysteine + N(6)-ubiquitinyl-[acceptor protein]-L-lysine.</text>
        <dbReference type="EC" id="2.3.2.27"/>
    </reaction>
</comment>
<accession>A0A6J3LX45</accession>
<keyword evidence="14" id="KW-1185">Reference proteome</keyword>
<dbReference type="FunFam" id="3.30.40.10:FF:000055">
    <property type="entry name" value="Ubiquitin conjugation factor e4 a"/>
    <property type="match status" value="1"/>
</dbReference>
<evidence type="ECO:0000256" key="8">
    <source>
        <dbReference type="ARBA" id="ARBA00022786"/>
    </source>
</evidence>
<evidence type="ECO:0000256" key="10">
    <source>
        <dbReference type="ARBA" id="ARBA00023242"/>
    </source>
</evidence>
<dbReference type="GO" id="GO:0036503">
    <property type="term" value="P:ERAD pathway"/>
    <property type="evidence" value="ECO:0007669"/>
    <property type="project" value="InterPro"/>
</dbReference>
<dbReference type="Pfam" id="PF10408">
    <property type="entry name" value="Ufd2P_core"/>
    <property type="match status" value="1"/>
</dbReference>
<dbReference type="GeneID" id="54359542"/>
<dbReference type="InterPro" id="IPR003613">
    <property type="entry name" value="Ubox_domain"/>
</dbReference>
<comment type="subcellular location">
    <subcellularLocation>
        <location evidence="3">Cytoplasm</location>
    </subcellularLocation>
    <subcellularLocation>
        <location evidence="2">Nucleus</location>
    </subcellularLocation>
</comment>
<dbReference type="GO" id="GO:0034450">
    <property type="term" value="F:ubiquitin-ubiquitin ligase activity"/>
    <property type="evidence" value="ECO:0007669"/>
    <property type="project" value="InterPro"/>
</dbReference>
<evidence type="ECO:0000256" key="12">
    <source>
        <dbReference type="SAM" id="MobiDB-lite"/>
    </source>
</evidence>
<dbReference type="GO" id="GO:0005634">
    <property type="term" value="C:nucleus"/>
    <property type="evidence" value="ECO:0007669"/>
    <property type="project" value="UniProtKB-SubCell"/>
</dbReference>
<sequence>MDTDADKIRAKRLAKLGGQGSSSAAAASTASSSSPATNATTNAEAPATPIPSKENVPVTSQQSSPQAPAAETKKPTPQITVRPRPASPAKRERDGSERPRPSTNIERPTESLATWQDRTLRQVLRVTLKPDEARDAHGNNLIFLASTKDDLADQSTDGLLSVDQLDTAITEAAVNTPAGKKFEYLLNCFKRVARVTRSTKFSGPQDPKHEVLRETKRLCMSYCIFAVTIPEMFNDTAPTTNPLVHHLLGDPESDLGICTDFLTEASSRFEEDDSIKEAIVGAAENLSSMLAQKDMLSEYQNYVRALRNLVRFPKIVDAITQSPLWAPEGVQAQDIEKRTLLGPFFRISPMQQAVASNYFSAPKTRDRSFIANAQNAIRMTLKTHQHELFQVVDTVVRSGAPQRERMLQWFALCVNTNHKKRAMRVDYKSVSSDGFMVNVTTILDQLCEPFMDAAFGKIEKIDVDYLRRKPRVDISDETKMNMDQKTSDEFFAAAADGTSNFISEVFFLTVAAHHYGTEAAQTRMSTLQKTVKRVEKDVMEFEKERHKFLSNPRFLQQFEARLARAKQDIDDMWSTIHATNGVLLDELNQARSMQLMRYIIVWLLRIASKQNIPKEKLKLPLPAEQSAVFQSLPEYFLEDIVENFKFIVSNIPQIITPQQSEEIVQVCVTFLRNSEYVKNPGVKSGLVSILFYGVTPYGNRSRGVLGDVLIGSEFAHQHLLHALMKFYIEAESTGSHTQFYDKFNIRYEIFQVVKAIWVNTLYRENLAKEARINTDFFVQFVNMLVNDATFVLDEALTSFSKIKQLTDEISNPSIMADLTEEQRKEKTELLEDHKGKAKSYMQLTKESMETLILFTETLADAFTMKEIVTRLADMLDYNLDTLVGAKRSQLRVQGAQEYGFNPPQLVSDLVRVYHNLSSKQPFIAAIARDGRSYKPANFTAATEILQRFALKSPEELTVWHGLGAAVAAAKAQDAQDEEDLGEIPDEFLDPLVFDLMADPVILPTSRNTLDRSTIRSHLLSDPTDPFNRAPLRIEDVVPDTALRAKIDAWKQRRKEERARERMDTSEG</sequence>
<evidence type="ECO:0000256" key="7">
    <source>
        <dbReference type="ARBA" id="ARBA00022679"/>
    </source>
</evidence>
<dbReference type="Gene3D" id="3.30.40.10">
    <property type="entry name" value="Zinc/RING finger domain, C3HC4 (zinc finger)"/>
    <property type="match status" value="1"/>
</dbReference>
<comment type="pathway">
    <text evidence="4">Protein modification; protein ubiquitination.</text>
</comment>
<evidence type="ECO:0000256" key="3">
    <source>
        <dbReference type="ARBA" id="ARBA00004496"/>
    </source>
</evidence>
<evidence type="ECO:0000256" key="9">
    <source>
        <dbReference type="ARBA" id="ARBA00023110"/>
    </source>
</evidence>
<evidence type="ECO:0000256" key="4">
    <source>
        <dbReference type="ARBA" id="ARBA00004906"/>
    </source>
</evidence>
<feature type="compositionally biased region" description="Polar residues" evidence="12">
    <location>
        <begin position="101"/>
        <end position="112"/>
    </location>
</feature>
<dbReference type="OrthoDB" id="20295at2759"/>
<keyword evidence="11" id="KW-0175">Coiled coil</keyword>
<evidence type="ECO:0000256" key="5">
    <source>
        <dbReference type="ARBA" id="ARBA00007434"/>
    </source>
</evidence>
<dbReference type="GO" id="GO:0005737">
    <property type="term" value="C:cytoplasm"/>
    <property type="evidence" value="ECO:0007669"/>
    <property type="project" value="UniProtKB-SubCell"/>
</dbReference>
<feature type="domain" description="U-box" evidence="13">
    <location>
        <begin position="982"/>
        <end position="1056"/>
    </location>
</feature>
<dbReference type="GO" id="GO:0000209">
    <property type="term" value="P:protein polyubiquitination"/>
    <property type="evidence" value="ECO:0007669"/>
    <property type="project" value="TreeGrafter"/>
</dbReference>
<keyword evidence="9" id="KW-0413">Isomerase</keyword>
<name>A0A6J3LX45_9PEZI</name>
<evidence type="ECO:0000256" key="1">
    <source>
        <dbReference type="ARBA" id="ARBA00000900"/>
    </source>
</evidence>
<feature type="compositionally biased region" description="Polar residues" evidence="12">
    <location>
        <begin position="57"/>
        <end position="66"/>
    </location>
</feature>
<reference evidence="15" key="1">
    <citation type="submission" date="2020-01" db="EMBL/GenBank/DDBJ databases">
        <authorList>
            <consortium name="DOE Joint Genome Institute"/>
            <person name="Haridas S."/>
            <person name="Albert R."/>
            <person name="Binder M."/>
            <person name="Bloem J."/>
            <person name="Labutti K."/>
            <person name="Salamov A."/>
            <person name="Andreopoulos B."/>
            <person name="Baker S.E."/>
            <person name="Barry K."/>
            <person name="Bills G."/>
            <person name="Bluhm B.H."/>
            <person name="Cannon C."/>
            <person name="Castanera R."/>
            <person name="Culley D.E."/>
            <person name="Daum C."/>
            <person name="Ezra D."/>
            <person name="Gonzalez J.B."/>
            <person name="Henrissat B."/>
            <person name="Kuo A."/>
            <person name="Liang C."/>
            <person name="Lipzen A."/>
            <person name="Lutzoni F."/>
            <person name="Magnuson J."/>
            <person name="Mondo S."/>
            <person name="Nolan M."/>
            <person name="Ohm R."/>
            <person name="Pangilinan J."/>
            <person name="Park H.-J."/>
            <person name="Ramirez L."/>
            <person name="Alfaro M."/>
            <person name="Sun H."/>
            <person name="Tritt A."/>
            <person name="Yoshinaga Y."/>
            <person name="Zwiers L.-H."/>
            <person name="Turgeon B.G."/>
            <person name="Goodwin S.B."/>
            <person name="Spatafora J.W."/>
            <person name="Crous P.W."/>
            <person name="Grigoriev I.V."/>
        </authorList>
    </citation>
    <scope>NUCLEOTIDE SEQUENCE</scope>
    <source>
        <strain evidence="15">CBS 342.82</strain>
    </source>
</reference>
<proteinExistence type="inferred from homology"/>
<keyword evidence="9" id="KW-0697">Rotamase</keyword>
<dbReference type="AlphaFoldDB" id="A0A6J3LX45"/>
<gene>
    <name evidence="15" type="ORF">K489DRAFT_324198</name>
</gene>
<dbReference type="InterPro" id="IPR045132">
    <property type="entry name" value="UBE4"/>
</dbReference>
<evidence type="ECO:0000256" key="11">
    <source>
        <dbReference type="SAM" id="Coils"/>
    </source>
</evidence>
<evidence type="ECO:0000259" key="13">
    <source>
        <dbReference type="PROSITE" id="PS51698"/>
    </source>
</evidence>
<comment type="similarity">
    <text evidence="5">Belongs to the ubiquitin conjugation factor E4 family.</text>
</comment>
<organism evidence="15">
    <name type="scientific">Dissoconium aciculare CBS 342.82</name>
    <dbReference type="NCBI Taxonomy" id="1314786"/>
    <lineage>
        <taxon>Eukaryota</taxon>
        <taxon>Fungi</taxon>
        <taxon>Dikarya</taxon>
        <taxon>Ascomycota</taxon>
        <taxon>Pezizomycotina</taxon>
        <taxon>Dothideomycetes</taxon>
        <taxon>Dothideomycetidae</taxon>
        <taxon>Mycosphaerellales</taxon>
        <taxon>Dissoconiaceae</taxon>
        <taxon>Dissoconium</taxon>
    </lineage>
</organism>
<feature type="compositionally biased region" description="Basic and acidic residues" evidence="12">
    <location>
        <begin position="89"/>
        <end position="100"/>
    </location>
</feature>
<dbReference type="InterPro" id="IPR013083">
    <property type="entry name" value="Znf_RING/FYVE/PHD"/>
</dbReference>
<protein>
    <recommendedName>
        <fullName evidence="13">U-box domain-containing protein</fullName>
    </recommendedName>
</protein>
<keyword evidence="7" id="KW-0808">Transferase</keyword>
<evidence type="ECO:0000256" key="2">
    <source>
        <dbReference type="ARBA" id="ARBA00004123"/>
    </source>
</evidence>
<evidence type="ECO:0000313" key="15">
    <source>
        <dbReference type="RefSeq" id="XP_033457357.1"/>
    </source>
</evidence>
<evidence type="ECO:0000313" key="14">
    <source>
        <dbReference type="Proteomes" id="UP000504637"/>
    </source>
</evidence>
<dbReference type="RefSeq" id="XP_033457357.1">
    <property type="nucleotide sequence ID" value="XM_033601742.1"/>
</dbReference>
<dbReference type="SUPFAM" id="SSF57850">
    <property type="entry name" value="RING/U-box"/>
    <property type="match status" value="1"/>
</dbReference>
<dbReference type="GO" id="GO:0003755">
    <property type="term" value="F:peptidyl-prolyl cis-trans isomerase activity"/>
    <property type="evidence" value="ECO:0007669"/>
    <property type="project" value="UniProtKB-KW"/>
</dbReference>
<keyword evidence="6" id="KW-0963">Cytoplasm</keyword>
<feature type="compositionally biased region" description="Low complexity" evidence="12">
    <location>
        <begin position="21"/>
        <end position="47"/>
    </location>
</feature>
<feature type="region of interest" description="Disordered" evidence="12">
    <location>
        <begin position="1"/>
        <end position="112"/>
    </location>
</feature>
<dbReference type="Proteomes" id="UP000504637">
    <property type="component" value="Unplaced"/>
</dbReference>
<evidence type="ECO:0000256" key="6">
    <source>
        <dbReference type="ARBA" id="ARBA00022490"/>
    </source>
</evidence>
<dbReference type="PANTHER" id="PTHR13931">
    <property type="entry name" value="UBIQUITINATION FACTOR E4"/>
    <property type="match status" value="1"/>
</dbReference>
<reference evidence="15" key="3">
    <citation type="submission" date="2025-08" db="UniProtKB">
        <authorList>
            <consortium name="RefSeq"/>
        </authorList>
    </citation>
    <scope>IDENTIFICATION</scope>
    <source>
        <strain evidence="15">CBS 342.82</strain>
    </source>
</reference>
<feature type="coiled-coil region" evidence="11">
    <location>
        <begin position="517"/>
        <end position="544"/>
    </location>
</feature>
<dbReference type="GO" id="GO:0000151">
    <property type="term" value="C:ubiquitin ligase complex"/>
    <property type="evidence" value="ECO:0007669"/>
    <property type="project" value="InterPro"/>
</dbReference>
<reference evidence="15" key="2">
    <citation type="submission" date="2020-04" db="EMBL/GenBank/DDBJ databases">
        <authorList>
            <consortium name="NCBI Genome Project"/>
        </authorList>
    </citation>
    <scope>NUCLEOTIDE SEQUENCE</scope>
    <source>
        <strain evidence="15">CBS 342.82</strain>
    </source>
</reference>